<dbReference type="EMBL" id="CP070496">
    <property type="protein sequence ID" value="QSB05431.1"/>
    <property type="molecule type" value="Genomic_DNA"/>
</dbReference>
<dbReference type="InterPro" id="IPR038332">
    <property type="entry name" value="PPE_sf"/>
</dbReference>
<keyword evidence="3" id="KW-1185">Reference proteome</keyword>
<protein>
    <recommendedName>
        <fullName evidence="4">PPE family domain-containing protein</fullName>
    </recommendedName>
</protein>
<feature type="compositionally biased region" description="Low complexity" evidence="1">
    <location>
        <begin position="178"/>
        <end position="187"/>
    </location>
</feature>
<evidence type="ECO:0000256" key="1">
    <source>
        <dbReference type="SAM" id="MobiDB-lite"/>
    </source>
</evidence>
<sequence>MANPYQAKYEQHSFEQLWAMIHSNASVESVQLAALPWKSVRETLEGVNEGTNAALERLMSGWTGHAANEFRDRVGRLMEYTESVRYYVDEVENQLIPDLAAHLSKAQERAATFKFDASRMGFEEWSATRMPWEMSDRPHYENERTKDRKIMAAIVGELAQRYDEQKERIRDNPPPLPAQGVPGANAGPPGGSIFNDTGLNAGSGTGGAPPLPAQHTAPSGSGSGGTGGVEAGSHSPPLPAGASEADWSLSAGEDGESAGGGLYSGTAGATVAAPGAAGTAAPTGAAGAGAGAMGVAGATAAGANAGASGRGGATGTGAARGGAGAGRGAMPGGSMAAAGGGAGKGAAGAAGRGGGGTAGAMGGRPADGGEDEESKDLNWLNEDDMVWAHFDPNAGPADDHDPKAVREWERMYDRWKELKESGEA</sequence>
<accession>A0A895XHY1</accession>
<feature type="region of interest" description="Disordered" evidence="1">
    <location>
        <begin position="164"/>
        <end position="257"/>
    </location>
</feature>
<organism evidence="2 3">
    <name type="scientific">Natronoglycomyces albus</name>
    <dbReference type="NCBI Taxonomy" id="2811108"/>
    <lineage>
        <taxon>Bacteria</taxon>
        <taxon>Bacillati</taxon>
        <taxon>Actinomycetota</taxon>
        <taxon>Actinomycetes</taxon>
        <taxon>Glycomycetales</taxon>
        <taxon>Glycomycetaceae</taxon>
        <taxon>Natronoglycomyces</taxon>
    </lineage>
</organism>
<dbReference type="Proteomes" id="UP000662939">
    <property type="component" value="Chromosome"/>
</dbReference>
<feature type="compositionally biased region" description="Gly residues" evidence="1">
    <location>
        <begin position="338"/>
        <end position="366"/>
    </location>
</feature>
<reference evidence="2" key="1">
    <citation type="submission" date="2021-02" db="EMBL/GenBank/DDBJ databases">
        <title>Natronoglycomyces albus gen. nov., sp. nov, a haloalkaliphilic actinobacterium from a soda solonchak soil.</title>
        <authorList>
            <person name="Sorokin D.Y."/>
            <person name="Khijniak T.V."/>
            <person name="Zakharycheva A.P."/>
            <person name="Boueva O.V."/>
            <person name="Ariskina E.V."/>
            <person name="Hahnke R.L."/>
            <person name="Bunk B."/>
            <person name="Sproer C."/>
            <person name="Schumann P."/>
            <person name="Evtushenko L.I."/>
            <person name="Kublanov I.V."/>
        </authorList>
    </citation>
    <scope>NUCLEOTIDE SEQUENCE</scope>
    <source>
        <strain evidence="2">DSM 106290</strain>
    </source>
</reference>
<dbReference type="KEGG" id="nav:JQS30_00340"/>
<dbReference type="RefSeq" id="WP_213171439.1">
    <property type="nucleotide sequence ID" value="NZ_CP070496.1"/>
</dbReference>
<gene>
    <name evidence="2" type="ORF">JQS30_00340</name>
</gene>
<feature type="compositionally biased region" description="Gly residues" evidence="1">
    <location>
        <begin position="221"/>
        <end position="230"/>
    </location>
</feature>
<feature type="region of interest" description="Disordered" evidence="1">
    <location>
        <begin position="302"/>
        <end position="380"/>
    </location>
</feature>
<name>A0A895XHY1_9ACTN</name>
<evidence type="ECO:0008006" key="4">
    <source>
        <dbReference type="Google" id="ProtNLM"/>
    </source>
</evidence>
<evidence type="ECO:0000313" key="2">
    <source>
        <dbReference type="EMBL" id="QSB05431.1"/>
    </source>
</evidence>
<feature type="compositionally biased region" description="Gly residues" evidence="1">
    <location>
        <begin position="308"/>
        <end position="331"/>
    </location>
</feature>
<dbReference type="AlphaFoldDB" id="A0A895XHY1"/>
<evidence type="ECO:0000313" key="3">
    <source>
        <dbReference type="Proteomes" id="UP000662939"/>
    </source>
</evidence>
<dbReference type="Gene3D" id="1.20.1260.20">
    <property type="entry name" value="PPE superfamily"/>
    <property type="match status" value="1"/>
</dbReference>
<proteinExistence type="predicted"/>